<dbReference type="CDD" id="cd01635">
    <property type="entry name" value="Glycosyltransferase_GTB-type"/>
    <property type="match status" value="1"/>
</dbReference>
<evidence type="ECO:0000256" key="3">
    <source>
        <dbReference type="ARBA" id="ARBA00022556"/>
    </source>
</evidence>
<keyword evidence="4" id="KW-0328">Glycosyltransferase</keyword>
<evidence type="ECO:0000256" key="6">
    <source>
        <dbReference type="ARBA" id="ARBA00023098"/>
    </source>
</evidence>
<dbReference type="EC" id="2.4.1.182" evidence="1"/>
<evidence type="ECO:0000313" key="9">
    <source>
        <dbReference type="Proteomes" id="UP001210211"/>
    </source>
</evidence>
<dbReference type="Gene3D" id="3.40.50.2000">
    <property type="entry name" value="Glycogen Phosphorylase B"/>
    <property type="match status" value="1"/>
</dbReference>
<comment type="catalytic activity">
    <reaction evidence="7">
        <text>a lipid X + a UDP-2-N,3-O-bis[(3R)-3-hydroxyacyl]-alpha-D-glucosamine = a lipid A disaccharide + UDP + H(+)</text>
        <dbReference type="Rhea" id="RHEA:67828"/>
        <dbReference type="ChEBI" id="CHEBI:15378"/>
        <dbReference type="ChEBI" id="CHEBI:58223"/>
        <dbReference type="ChEBI" id="CHEBI:137748"/>
        <dbReference type="ChEBI" id="CHEBI:176338"/>
        <dbReference type="ChEBI" id="CHEBI:176343"/>
        <dbReference type="EC" id="2.4.1.182"/>
    </reaction>
</comment>
<dbReference type="GO" id="GO:0016020">
    <property type="term" value="C:membrane"/>
    <property type="evidence" value="ECO:0007669"/>
    <property type="project" value="GOC"/>
</dbReference>
<comment type="caution">
    <text evidence="8">The sequence shown here is derived from an EMBL/GenBank/DDBJ whole genome shotgun (WGS) entry which is preliminary data.</text>
</comment>
<dbReference type="GO" id="GO:0008915">
    <property type="term" value="F:lipid-A-disaccharide synthase activity"/>
    <property type="evidence" value="ECO:0007669"/>
    <property type="project" value="UniProtKB-EC"/>
</dbReference>
<dbReference type="Pfam" id="PF02684">
    <property type="entry name" value="LpxB"/>
    <property type="match status" value="2"/>
</dbReference>
<keyword evidence="6" id="KW-0443">Lipid metabolism</keyword>
<evidence type="ECO:0000256" key="2">
    <source>
        <dbReference type="ARBA" id="ARBA00022516"/>
    </source>
</evidence>
<dbReference type="GO" id="GO:0009245">
    <property type="term" value="P:lipid A biosynthetic process"/>
    <property type="evidence" value="ECO:0007669"/>
    <property type="project" value="UniProtKB-KW"/>
</dbReference>
<dbReference type="NCBIfam" id="TIGR00215">
    <property type="entry name" value="lpxB"/>
    <property type="match status" value="1"/>
</dbReference>
<dbReference type="PANTHER" id="PTHR30372">
    <property type="entry name" value="LIPID-A-DISACCHARIDE SYNTHASE"/>
    <property type="match status" value="1"/>
</dbReference>
<keyword evidence="2" id="KW-0444">Lipid biosynthesis</keyword>
<keyword evidence="3" id="KW-0441">Lipid A biosynthesis</keyword>
<dbReference type="EMBL" id="JAMRDG010000001">
    <property type="protein sequence ID" value="KAJ3698754.1"/>
    <property type="molecule type" value="Genomic_DNA"/>
</dbReference>
<keyword evidence="9" id="KW-1185">Reference proteome</keyword>
<name>A0AAD6ERT9_9POAL</name>
<evidence type="ECO:0000256" key="4">
    <source>
        <dbReference type="ARBA" id="ARBA00022676"/>
    </source>
</evidence>
<dbReference type="PANTHER" id="PTHR30372:SF4">
    <property type="entry name" value="LIPID-A-DISACCHARIDE SYNTHASE, MITOCHONDRIAL-RELATED"/>
    <property type="match status" value="1"/>
</dbReference>
<dbReference type="SUPFAM" id="SSF53756">
    <property type="entry name" value="UDP-Glycosyltransferase/glycogen phosphorylase"/>
    <property type="match status" value="1"/>
</dbReference>
<proteinExistence type="predicted"/>
<reference evidence="8 9" key="1">
    <citation type="journal article" date="2022" name="Cell">
        <title>Repeat-based holocentromeres influence genome architecture and karyotype evolution.</title>
        <authorList>
            <person name="Hofstatter P.G."/>
            <person name="Thangavel G."/>
            <person name="Lux T."/>
            <person name="Neumann P."/>
            <person name="Vondrak T."/>
            <person name="Novak P."/>
            <person name="Zhang M."/>
            <person name="Costa L."/>
            <person name="Castellani M."/>
            <person name="Scott A."/>
            <person name="Toegelov H."/>
            <person name="Fuchs J."/>
            <person name="Mata-Sucre Y."/>
            <person name="Dias Y."/>
            <person name="Vanzela A.L.L."/>
            <person name="Huettel B."/>
            <person name="Almeida C.C.S."/>
            <person name="Simkova H."/>
            <person name="Souza G."/>
            <person name="Pedrosa-Harand A."/>
            <person name="Macas J."/>
            <person name="Mayer K.F.X."/>
            <person name="Houben A."/>
            <person name="Marques A."/>
        </authorList>
    </citation>
    <scope>NUCLEOTIDE SEQUENCE [LARGE SCALE GENOMIC DNA]</scope>
    <source>
        <strain evidence="8">RhyTen1mFocal</strain>
    </source>
</reference>
<dbReference type="Proteomes" id="UP001210211">
    <property type="component" value="Unassembled WGS sequence"/>
</dbReference>
<sequence length="485" mass="54405">MLSLLRAIASHSPTRRAFIQAPVVGDAIATQLRPYSIRSKLVDVAAREGELRVFLVAGEVSGDTIASRLMQGLQDLSPVPVKFTGVGGESMRKRGLESIFPMEELAVMGLWELLPHIANIRRRINYTVEAAVLFQPHIVVTVDCKGFSFRLLKLLRSRFVQSNYGPLHIHYVAPSFWAWKGGEERLKGLRHFIDHILCILPFEAQICNLNGLPATYVGHPLLDDASSINPLLTVHHIDSPVMVSESEKQEHQRKVEAFLKHNGLFPGSNIVTLLPGSRLQEVRRMLPIYAEAMQLLKKSFPDLSCVIPIAPNRQVQSYIDKAAQSFPVSTVLIPGASLETKYIAFNVSKVALCTSGSAVMELMLAGLPCVVSYRAHLITEWLIHFKKKINFISLPNILLNTKVIPEVLFRNCTPENLVEALREVLLDKKVQEMQIDSAKRIVRMLDQSMEQKKEHADLCLIRSPGYIAAWTILYAEKNFHCTKHS</sequence>
<evidence type="ECO:0000313" key="8">
    <source>
        <dbReference type="EMBL" id="KAJ3698754.1"/>
    </source>
</evidence>
<evidence type="ECO:0000256" key="1">
    <source>
        <dbReference type="ARBA" id="ARBA00012687"/>
    </source>
</evidence>
<dbReference type="InterPro" id="IPR003835">
    <property type="entry name" value="Glyco_trans_19"/>
</dbReference>
<accession>A0AAD6ERT9</accession>
<keyword evidence="5" id="KW-0808">Transferase</keyword>
<protein>
    <recommendedName>
        <fullName evidence="1">lipid-A-disaccharide synthase</fullName>
        <ecNumber evidence="1">2.4.1.182</ecNumber>
    </recommendedName>
</protein>
<organism evidence="8 9">
    <name type="scientific">Rhynchospora tenuis</name>
    <dbReference type="NCBI Taxonomy" id="198213"/>
    <lineage>
        <taxon>Eukaryota</taxon>
        <taxon>Viridiplantae</taxon>
        <taxon>Streptophyta</taxon>
        <taxon>Embryophyta</taxon>
        <taxon>Tracheophyta</taxon>
        <taxon>Spermatophyta</taxon>
        <taxon>Magnoliopsida</taxon>
        <taxon>Liliopsida</taxon>
        <taxon>Poales</taxon>
        <taxon>Cyperaceae</taxon>
        <taxon>Cyperoideae</taxon>
        <taxon>Rhynchosporeae</taxon>
        <taxon>Rhynchospora</taxon>
    </lineage>
</organism>
<evidence type="ECO:0000256" key="7">
    <source>
        <dbReference type="ARBA" id="ARBA00048975"/>
    </source>
</evidence>
<gene>
    <name evidence="8" type="ORF">LUZ61_002459</name>
</gene>
<evidence type="ECO:0000256" key="5">
    <source>
        <dbReference type="ARBA" id="ARBA00022679"/>
    </source>
</evidence>
<dbReference type="GO" id="GO:0005543">
    <property type="term" value="F:phospholipid binding"/>
    <property type="evidence" value="ECO:0007669"/>
    <property type="project" value="TreeGrafter"/>
</dbReference>
<dbReference type="AlphaFoldDB" id="A0AAD6ERT9"/>